<dbReference type="KEGG" id="cdep:91090280"/>
<feature type="binding site" evidence="9">
    <location>
        <position position="167"/>
    </location>
    <ligand>
        <name>urate</name>
        <dbReference type="ChEBI" id="CHEBI:17775"/>
    </ligand>
</feature>
<feature type="binding site" evidence="9">
    <location>
        <position position="242"/>
    </location>
    <ligand>
        <name>urate</name>
        <dbReference type="ChEBI" id="CHEBI:17775"/>
    </ligand>
</feature>
<dbReference type="PIRSF" id="PIRSF000241">
    <property type="entry name" value="Urate_oxidase"/>
    <property type="match status" value="1"/>
</dbReference>
<evidence type="ECO:0000313" key="12">
    <source>
        <dbReference type="Proteomes" id="UP000094043"/>
    </source>
</evidence>
<dbReference type="InterPro" id="IPR019842">
    <property type="entry name" value="Uricase_CS"/>
</dbReference>
<feature type="binding site" evidence="9">
    <location>
        <position position="59"/>
    </location>
    <ligand>
        <name>urate</name>
        <dbReference type="ChEBI" id="CHEBI:17775"/>
    </ligand>
</feature>
<dbReference type="PRINTS" id="PR00093">
    <property type="entry name" value="URICASE"/>
</dbReference>
<dbReference type="Pfam" id="PF01014">
    <property type="entry name" value="Uricase"/>
    <property type="match status" value="2"/>
</dbReference>
<dbReference type="GO" id="GO:0004846">
    <property type="term" value="F:urate oxidase activity"/>
    <property type="evidence" value="ECO:0007669"/>
    <property type="project" value="UniProtKB-EC"/>
</dbReference>
<dbReference type="GO" id="GO:0006145">
    <property type="term" value="P:purine nucleobase catabolic process"/>
    <property type="evidence" value="ECO:0007669"/>
    <property type="project" value="TreeGrafter"/>
</dbReference>
<evidence type="ECO:0000256" key="9">
    <source>
        <dbReference type="PIRSR" id="PIRSR000241-2"/>
    </source>
</evidence>
<comment type="function">
    <text evidence="7 10">Catalyzes the oxidation of uric acid to 5-hydroxyisourate, which is further processed to form (S)-allantoin.</text>
</comment>
<keyword evidence="6 7" id="KW-0576">Peroxisome</keyword>
<dbReference type="RefSeq" id="XP_066071529.1">
    <property type="nucleotide sequence ID" value="XM_066215432.1"/>
</dbReference>
<keyword evidence="4 7" id="KW-0659">Purine metabolism</keyword>
<reference evidence="11" key="2">
    <citation type="journal article" date="2022" name="Elife">
        <title>Obligate sexual reproduction of a homothallic fungus closely related to the Cryptococcus pathogenic species complex.</title>
        <authorList>
            <person name="Passer A.R."/>
            <person name="Clancey S.A."/>
            <person name="Shea T."/>
            <person name="David-Palma M."/>
            <person name="Averette A.F."/>
            <person name="Boekhout T."/>
            <person name="Porcel B.M."/>
            <person name="Nowrousian M."/>
            <person name="Cuomo C.A."/>
            <person name="Sun S."/>
            <person name="Heitman J."/>
            <person name="Coelho M.A."/>
        </authorList>
    </citation>
    <scope>NUCLEOTIDE SEQUENCE</scope>
    <source>
        <strain evidence="11">CBS 7841</strain>
    </source>
</reference>
<dbReference type="GeneID" id="91090280"/>
<dbReference type="Proteomes" id="UP000094043">
    <property type="component" value="Chromosome 8"/>
</dbReference>
<reference evidence="11" key="1">
    <citation type="submission" date="2016-06" db="EMBL/GenBank/DDBJ databases">
        <authorList>
            <person name="Cuomo C."/>
            <person name="Litvintseva A."/>
            <person name="Heitman J."/>
            <person name="Chen Y."/>
            <person name="Sun S."/>
            <person name="Springer D."/>
            <person name="Dromer F."/>
            <person name="Young S."/>
            <person name="Zeng Q."/>
            <person name="Chapman S."/>
            <person name="Gujja S."/>
            <person name="Saif S."/>
            <person name="Birren B."/>
        </authorList>
    </citation>
    <scope>NUCLEOTIDE SEQUENCE</scope>
    <source>
        <strain evidence="11">CBS 7841</strain>
    </source>
</reference>
<proteinExistence type="inferred from homology"/>
<comment type="subcellular location">
    <subcellularLocation>
        <location evidence="1 7">Peroxisome</location>
    </subcellularLocation>
</comment>
<dbReference type="EC" id="1.7.3.3" evidence="7 10"/>
<dbReference type="PANTHER" id="PTHR42874">
    <property type="entry name" value="URICASE"/>
    <property type="match status" value="1"/>
</dbReference>
<evidence type="ECO:0000256" key="4">
    <source>
        <dbReference type="ARBA" id="ARBA00022631"/>
    </source>
</evidence>
<dbReference type="Gene3D" id="3.10.270.10">
    <property type="entry name" value="Urate Oxidase"/>
    <property type="match status" value="1"/>
</dbReference>
<evidence type="ECO:0000256" key="6">
    <source>
        <dbReference type="ARBA" id="ARBA00023140"/>
    </source>
</evidence>
<organism evidence="11 12">
    <name type="scientific">Cryptococcus depauperatus CBS 7841</name>
    <dbReference type="NCBI Taxonomy" id="1295531"/>
    <lineage>
        <taxon>Eukaryota</taxon>
        <taxon>Fungi</taxon>
        <taxon>Dikarya</taxon>
        <taxon>Basidiomycota</taxon>
        <taxon>Agaricomycotina</taxon>
        <taxon>Tremellomycetes</taxon>
        <taxon>Tremellales</taxon>
        <taxon>Cryptococcaceae</taxon>
        <taxon>Cryptococcus</taxon>
    </lineage>
</organism>
<evidence type="ECO:0000256" key="8">
    <source>
        <dbReference type="PIRSR" id="PIRSR000241-1"/>
    </source>
</evidence>
<dbReference type="PROSITE" id="PS00366">
    <property type="entry name" value="URICASE"/>
    <property type="match status" value="1"/>
</dbReference>
<dbReference type="FunFam" id="3.10.270.10:FF:000001">
    <property type="entry name" value="Uricase"/>
    <property type="match status" value="1"/>
</dbReference>
<feature type="active site" description="Charge relay system" evidence="8">
    <location>
        <position position="270"/>
    </location>
</feature>
<keyword evidence="5 7" id="KW-0560">Oxidoreductase</keyword>
<feature type="binding site" evidence="9">
    <location>
        <position position="241"/>
    </location>
    <ligand>
        <name>urate</name>
        <dbReference type="ChEBI" id="CHEBI:17775"/>
    </ligand>
</feature>
<dbReference type="NCBIfam" id="TIGR03383">
    <property type="entry name" value="urate_oxi"/>
    <property type="match status" value="1"/>
</dbReference>
<evidence type="ECO:0000256" key="1">
    <source>
        <dbReference type="ARBA" id="ARBA00004275"/>
    </source>
</evidence>
<feature type="binding site" evidence="9">
    <location>
        <position position="60"/>
    </location>
    <ligand>
        <name>5-hydroxyisourate</name>
        <dbReference type="ChEBI" id="CHEBI:18072"/>
    </ligand>
</feature>
<dbReference type="SUPFAM" id="SSF55620">
    <property type="entry name" value="Tetrahydrobiopterin biosynthesis enzymes-like"/>
    <property type="match status" value="2"/>
</dbReference>
<reference evidence="11" key="3">
    <citation type="submission" date="2024-01" db="EMBL/GenBank/DDBJ databases">
        <authorList>
            <person name="Coelho M.A."/>
            <person name="David-Palma M."/>
            <person name="Shea T."/>
            <person name="Sun S."/>
            <person name="Cuomo C.A."/>
            <person name="Heitman J."/>
        </authorList>
    </citation>
    <scope>NUCLEOTIDE SEQUENCE</scope>
    <source>
        <strain evidence="11">CBS 7841</strain>
    </source>
</reference>
<sequence length="311" mass="34484">MSELGYLSAARYGKDLVKIARVIRNGEEHHVVEYIIQVLLEGDIEASYTKADNSCVVATDSMKNTCHIFAKTSPYILDAPIFALHLGLHFVNKYVHIKKTFIDIVQLRWSRISVDGKPHKWSFIQDSNEKALVECVVDATAGPESTTADLKIGIKDLLVLKTSGSGFENFYRDEFTTLTEVADRIFSTSVSLQCTLSLPPNIPLTIANLDAIAKELNLPRIKENIRKDVLDTFATDESASVQATLYLTLQNILKSCPVVKDASMQLPNKHYIPIDLSRFGIDNKLGYEGGAEIFYPASDPSGLITATVTRK</sequence>
<dbReference type="PANTHER" id="PTHR42874:SF1">
    <property type="entry name" value="URICASE"/>
    <property type="match status" value="1"/>
</dbReference>
<evidence type="ECO:0000313" key="11">
    <source>
        <dbReference type="EMBL" id="WVN90829.1"/>
    </source>
</evidence>
<feature type="binding site" evidence="9">
    <location>
        <position position="60"/>
    </location>
    <ligand>
        <name>urate</name>
        <dbReference type="ChEBI" id="CHEBI:17775"/>
    </ligand>
</feature>
<dbReference type="AlphaFoldDB" id="A0AAJ8JYT2"/>
<dbReference type="GO" id="GO:0019628">
    <property type="term" value="P:urate catabolic process"/>
    <property type="evidence" value="ECO:0007669"/>
    <property type="project" value="TreeGrafter"/>
</dbReference>
<evidence type="ECO:0000256" key="2">
    <source>
        <dbReference type="ARBA" id="ARBA00004831"/>
    </source>
</evidence>
<feature type="binding site" evidence="9">
    <location>
        <position position="268"/>
    </location>
    <ligand>
        <name>5-hydroxyisourate</name>
        <dbReference type="ChEBI" id="CHEBI:18072"/>
    </ligand>
</feature>
<feature type="binding site" evidence="9">
    <location>
        <position position="184"/>
    </location>
    <ligand>
        <name>5-hydroxyisourate</name>
        <dbReference type="ChEBI" id="CHEBI:18072"/>
    </ligand>
</feature>
<feature type="active site" description="Charge relay system" evidence="8">
    <location>
        <position position="14"/>
    </location>
</feature>
<feature type="binding site" evidence="9">
    <location>
        <position position="268"/>
    </location>
    <ligand>
        <name>O2</name>
        <dbReference type="ChEBI" id="CHEBI:15379"/>
    </ligand>
</feature>
<feature type="binding site" evidence="9">
    <location>
        <position position="268"/>
    </location>
    <ligand>
        <name>urate</name>
        <dbReference type="ChEBI" id="CHEBI:17775"/>
    </ligand>
</feature>
<evidence type="ECO:0000256" key="7">
    <source>
        <dbReference type="PIRNR" id="PIRNR000241"/>
    </source>
</evidence>
<feature type="binding site" evidence="9">
    <location>
        <position position="242"/>
    </location>
    <ligand>
        <name>5-hydroxyisourate</name>
        <dbReference type="ChEBI" id="CHEBI:18072"/>
    </ligand>
</feature>
<dbReference type="GO" id="GO:0005777">
    <property type="term" value="C:peroxisome"/>
    <property type="evidence" value="ECO:0007669"/>
    <property type="project" value="UniProtKB-SubCell"/>
</dbReference>
<feature type="binding site" evidence="9">
    <location>
        <position position="241"/>
    </location>
    <ligand>
        <name>5-hydroxyisourate</name>
        <dbReference type="ChEBI" id="CHEBI:18072"/>
    </ligand>
</feature>
<dbReference type="InterPro" id="IPR002042">
    <property type="entry name" value="Uricase"/>
</dbReference>
<comment type="catalytic activity">
    <reaction evidence="7 10">
        <text>urate + O2 + H2O = 5-hydroxyisourate + H2O2</text>
        <dbReference type="Rhea" id="RHEA:21368"/>
        <dbReference type="ChEBI" id="CHEBI:15377"/>
        <dbReference type="ChEBI" id="CHEBI:15379"/>
        <dbReference type="ChEBI" id="CHEBI:16240"/>
        <dbReference type="ChEBI" id="CHEBI:17775"/>
        <dbReference type="ChEBI" id="CHEBI:18072"/>
        <dbReference type="EC" id="1.7.3.3"/>
    </reaction>
</comment>
<accession>A0AAJ8JYT2</accession>
<feature type="binding site" evidence="9">
    <location>
        <position position="184"/>
    </location>
    <ligand>
        <name>urate</name>
        <dbReference type="ChEBI" id="CHEBI:17775"/>
    </ligand>
</feature>
<evidence type="ECO:0000256" key="3">
    <source>
        <dbReference type="ARBA" id="ARBA00009760"/>
    </source>
</evidence>
<gene>
    <name evidence="11" type="ORF">L203_106072</name>
</gene>
<dbReference type="EMBL" id="CP143791">
    <property type="protein sequence ID" value="WVN90829.1"/>
    <property type="molecule type" value="Genomic_DNA"/>
</dbReference>
<keyword evidence="12" id="KW-1185">Reference proteome</keyword>
<evidence type="ECO:0000256" key="5">
    <source>
        <dbReference type="ARBA" id="ARBA00023002"/>
    </source>
</evidence>
<feature type="binding site" evidence="9">
    <location>
        <position position="167"/>
    </location>
    <ligand>
        <name>5-hydroxyisourate</name>
        <dbReference type="ChEBI" id="CHEBI:18072"/>
    </ligand>
</feature>
<evidence type="ECO:0000256" key="10">
    <source>
        <dbReference type="RuleBase" id="RU004455"/>
    </source>
</evidence>
<comment type="pathway">
    <text evidence="2 7">Purine metabolism; urate degradation; (S)-allantoin from urate: step 1/3.</text>
</comment>
<protein>
    <recommendedName>
        <fullName evidence="7 10">Uricase</fullName>
        <ecNumber evidence="7 10">1.7.3.3</ecNumber>
    </recommendedName>
    <alternativeName>
        <fullName evidence="7">Urate oxidase</fullName>
    </alternativeName>
</protein>
<comment type="similarity">
    <text evidence="3 7 10">Belongs to the uricase family.</text>
</comment>
<feature type="active site" description="Charge relay system" evidence="8">
    <location>
        <position position="59"/>
    </location>
</feature>
<name>A0AAJ8JYT2_9TREE</name>